<feature type="repeat" description="ARM" evidence="9">
    <location>
        <begin position="507"/>
        <end position="534"/>
    </location>
</feature>
<evidence type="ECO:0000313" key="13">
    <source>
        <dbReference type="Proteomes" id="UP000472262"/>
    </source>
</evidence>
<dbReference type="GO" id="GO:0005634">
    <property type="term" value="C:nucleus"/>
    <property type="evidence" value="ECO:0007669"/>
    <property type="project" value="TreeGrafter"/>
</dbReference>
<dbReference type="PROSITE" id="PS50176">
    <property type="entry name" value="ARM_REPEAT"/>
    <property type="match status" value="3"/>
</dbReference>
<dbReference type="Ensembl" id="ENSSGRT00000012762.1">
    <property type="protein sequence ID" value="ENSSGRP00000011761.1"/>
    <property type="gene ID" value="ENSSGRG00000007443.1"/>
</dbReference>
<evidence type="ECO:0000256" key="8">
    <source>
        <dbReference type="ARBA" id="ARBA00023054"/>
    </source>
</evidence>
<evidence type="ECO:0000256" key="6">
    <source>
        <dbReference type="ARBA" id="ARBA00022889"/>
    </source>
</evidence>
<dbReference type="Gene3D" id="1.25.10.10">
    <property type="entry name" value="Leucine-rich Repeat Variant"/>
    <property type="match status" value="1"/>
</dbReference>
<evidence type="ECO:0000256" key="1">
    <source>
        <dbReference type="ARBA" id="ARBA00004282"/>
    </source>
</evidence>
<feature type="compositionally biased region" description="Low complexity" evidence="11">
    <location>
        <begin position="191"/>
        <end position="212"/>
    </location>
</feature>
<keyword evidence="3" id="KW-0488">Methylation</keyword>
<keyword evidence="8 10" id="KW-0175">Coiled coil</keyword>
<keyword evidence="5" id="KW-0677">Repeat</keyword>
<dbReference type="AlphaFoldDB" id="A0A672KHU2"/>
<feature type="repeat" description="ARM" evidence="9">
    <location>
        <begin position="809"/>
        <end position="846"/>
    </location>
</feature>
<keyword evidence="4" id="KW-0597">Phosphoprotein</keyword>
<comment type="similarity">
    <text evidence="2">Belongs to the beta-catenin family.</text>
</comment>
<accession>A0A672KHU2</accession>
<proteinExistence type="inferred from homology"/>
<dbReference type="PANTHER" id="PTHR10372:SF8">
    <property type="entry name" value="PLAKOPHILIN-4"/>
    <property type="match status" value="1"/>
</dbReference>
<sequence>MPTPRQSPVEERKVLSGEGRSNNNNMATDATTTNLLASVKEQELQFERLTRELEEERQIVANQLERCRLGAESPDAVSDSVLTLWSSESSGAGVSKPSDGCSSPTFGVRGQGLLYSPELEQISLRESEGSAPNSRSSTQMNSYSDSGYQEVSGYYSNIVTPRRSEGRSQSTSSAPSGSPTLAMSSRAEGQASVGSSGRVMRRVSSVPSRAPSPLYTPSPPASRQPLRTSLGSPYGSPIVSEPRPLPSIFPGTTLPPASSHALDAVHSSYVGRHGNGTGSESGSPTLLRASMTAQPQQYGTLGKHDTRAYDSTHSSFGSRAYDIFERMVLSRPDSLTGLQTSYSQNSQLGQGSPDCHVTPVYEDRTFQNPLYQSPTHGSQSAISRNNTGFGTLQRTTSQCSTLRFQRGLFSVGSVATHSDTYRPAHYHQTDPNYTRHAAAVDNTVTRSPSIDSVYKDPREFAWRDPELPEVIRMLQHHFPSVQANAAAYIQHLCYGDNRIKAEVCRLGGIRHLVDLLDHKTLEVQRNACGALRNLVYGKATDDNKVCVRNSGGIPALVRLLRKTPDAEVRELVTGVLWNLSSCDSVKMTITRDALGPLTNTVIIPHSGWGAAPQREDQKLKLHSSLVLRNTTGCLRNLSSAGEEARRQMRCCEGLIDSLLYIIKTCVNTSDYDSKIVENCVCTLRNLSYRLELEMPPSRLMGTQDLDTLLGPDTSSKQADYSCWGLRKKKKKRSWQDQQWDGVGPIPGFSGSPKGAEMLWHPSVVKPYLTLLAESSNPATLEGAAGSLQNLSAGTWRFAAYIRAAVRKEKGLPILVELLRMDNDRVVCSVATALRNMALDARNKELIGKYAMRDLVTRLPGNGPSLLSDETVAAVCCALHEVTSRNMENARALAQTGGIDKLVTISRGRGERYSMKVVKAAAQVLNTLWQYRDLRTFYKKDGWNQNHFITPVSTLERDRYRSQPTLPTSNVQMSPVIQSGSGKQSAYFISSCPSPSAEESRRSQHGWLYYPEEGNQSTYDTFGMYLSSPMGYEDAYLDEPVRYPVVSERQVLKPNTNYVDFYSTTRRPSYRTQPYPTSPDSWV</sequence>
<feature type="repeat" description="ARM" evidence="9">
    <location>
        <begin position="551"/>
        <end position="594"/>
    </location>
</feature>
<name>A0A672KHU2_SINGR</name>
<feature type="region of interest" description="Disordered" evidence="11">
    <location>
        <begin position="124"/>
        <end position="147"/>
    </location>
</feature>
<feature type="coiled-coil region" evidence="10">
    <location>
        <begin position="36"/>
        <end position="66"/>
    </location>
</feature>
<feature type="region of interest" description="Disordered" evidence="11">
    <location>
        <begin position="87"/>
        <end position="109"/>
    </location>
</feature>
<dbReference type="Proteomes" id="UP000472262">
    <property type="component" value="Unassembled WGS sequence"/>
</dbReference>
<evidence type="ECO:0000256" key="5">
    <source>
        <dbReference type="ARBA" id="ARBA00022737"/>
    </source>
</evidence>
<reference evidence="12" key="2">
    <citation type="submission" date="2025-09" db="UniProtKB">
        <authorList>
            <consortium name="Ensembl"/>
        </authorList>
    </citation>
    <scope>IDENTIFICATION</scope>
</reference>
<dbReference type="InterPro" id="IPR011989">
    <property type="entry name" value="ARM-like"/>
</dbReference>
<evidence type="ECO:0000256" key="9">
    <source>
        <dbReference type="PROSITE-ProRule" id="PRU00259"/>
    </source>
</evidence>
<evidence type="ECO:0000256" key="2">
    <source>
        <dbReference type="ARBA" id="ARBA00005462"/>
    </source>
</evidence>
<evidence type="ECO:0000256" key="11">
    <source>
        <dbReference type="SAM" id="MobiDB-lite"/>
    </source>
</evidence>
<dbReference type="GO" id="GO:0005737">
    <property type="term" value="C:cytoplasm"/>
    <property type="evidence" value="ECO:0007669"/>
    <property type="project" value="TreeGrafter"/>
</dbReference>
<dbReference type="SUPFAM" id="SSF48371">
    <property type="entry name" value="ARM repeat"/>
    <property type="match status" value="1"/>
</dbReference>
<keyword evidence="6" id="KW-0130">Cell adhesion</keyword>
<gene>
    <name evidence="12" type="primary">pkp4</name>
</gene>
<comment type="subcellular location">
    <subcellularLocation>
        <location evidence="1">Cell junction</location>
    </subcellularLocation>
</comment>
<keyword evidence="13" id="KW-1185">Reference proteome</keyword>
<dbReference type="GO" id="GO:0005886">
    <property type="term" value="C:plasma membrane"/>
    <property type="evidence" value="ECO:0007669"/>
    <property type="project" value="TreeGrafter"/>
</dbReference>
<evidence type="ECO:0000313" key="12">
    <source>
        <dbReference type="Ensembl" id="ENSSGRP00000011761.1"/>
    </source>
</evidence>
<dbReference type="GO" id="GO:0005912">
    <property type="term" value="C:adherens junction"/>
    <property type="evidence" value="ECO:0007669"/>
    <property type="project" value="TreeGrafter"/>
</dbReference>
<organism evidence="12 13">
    <name type="scientific">Sinocyclocheilus grahami</name>
    <name type="common">Dianchi golden-line fish</name>
    <name type="synonym">Barbus grahami</name>
    <dbReference type="NCBI Taxonomy" id="75366"/>
    <lineage>
        <taxon>Eukaryota</taxon>
        <taxon>Metazoa</taxon>
        <taxon>Chordata</taxon>
        <taxon>Craniata</taxon>
        <taxon>Vertebrata</taxon>
        <taxon>Euteleostomi</taxon>
        <taxon>Actinopterygii</taxon>
        <taxon>Neopterygii</taxon>
        <taxon>Teleostei</taxon>
        <taxon>Ostariophysi</taxon>
        <taxon>Cypriniformes</taxon>
        <taxon>Cyprinidae</taxon>
        <taxon>Cyprininae</taxon>
        <taxon>Sinocyclocheilus</taxon>
    </lineage>
</organism>
<evidence type="ECO:0000256" key="3">
    <source>
        <dbReference type="ARBA" id="ARBA00022481"/>
    </source>
</evidence>
<evidence type="ECO:0000256" key="10">
    <source>
        <dbReference type="SAM" id="Coils"/>
    </source>
</evidence>
<dbReference type="Pfam" id="PF00514">
    <property type="entry name" value="Arm"/>
    <property type="match status" value="4"/>
</dbReference>
<keyword evidence="7" id="KW-0965">Cell junction</keyword>
<dbReference type="InterPro" id="IPR028435">
    <property type="entry name" value="Plakophilin/d_Catenin"/>
</dbReference>
<evidence type="ECO:0000256" key="4">
    <source>
        <dbReference type="ARBA" id="ARBA00022553"/>
    </source>
</evidence>
<evidence type="ECO:0000256" key="7">
    <source>
        <dbReference type="ARBA" id="ARBA00022949"/>
    </source>
</evidence>
<dbReference type="GO" id="GO:0098609">
    <property type="term" value="P:cell-cell adhesion"/>
    <property type="evidence" value="ECO:0007669"/>
    <property type="project" value="InterPro"/>
</dbReference>
<feature type="region of interest" description="Disordered" evidence="11">
    <location>
        <begin position="1"/>
        <end position="30"/>
    </location>
</feature>
<dbReference type="PANTHER" id="PTHR10372">
    <property type="entry name" value="PLAKOPHILLIN-RELATED"/>
    <property type="match status" value="1"/>
</dbReference>
<feature type="region of interest" description="Disordered" evidence="11">
    <location>
        <begin position="160"/>
        <end position="238"/>
    </location>
</feature>
<dbReference type="SMART" id="SM00185">
    <property type="entry name" value="ARM"/>
    <property type="match status" value="8"/>
</dbReference>
<dbReference type="FunFam" id="1.25.10.10:FF:000008">
    <property type="entry name" value="plakophilin-4 isoform X1"/>
    <property type="match status" value="1"/>
</dbReference>
<protein>
    <recommendedName>
        <fullName evidence="14">Plakophilin 4</fullName>
    </recommendedName>
</protein>
<dbReference type="InterPro" id="IPR016024">
    <property type="entry name" value="ARM-type_fold"/>
</dbReference>
<feature type="compositionally biased region" description="Polar residues" evidence="11">
    <location>
        <begin position="130"/>
        <end position="147"/>
    </location>
</feature>
<evidence type="ECO:0008006" key="14">
    <source>
        <dbReference type="Google" id="ProtNLM"/>
    </source>
</evidence>
<feature type="compositionally biased region" description="Low complexity" evidence="11">
    <location>
        <begin position="168"/>
        <end position="180"/>
    </location>
</feature>
<dbReference type="InterPro" id="IPR000225">
    <property type="entry name" value="Armadillo"/>
</dbReference>
<reference evidence="12" key="1">
    <citation type="submission" date="2025-08" db="UniProtKB">
        <authorList>
            <consortium name="Ensembl"/>
        </authorList>
    </citation>
    <scope>IDENTIFICATION</scope>
</reference>
<dbReference type="GO" id="GO:0048513">
    <property type="term" value="P:animal organ development"/>
    <property type="evidence" value="ECO:0007669"/>
    <property type="project" value="UniProtKB-ARBA"/>
</dbReference>